<evidence type="ECO:0000313" key="5">
    <source>
        <dbReference type="Proteomes" id="UP000792457"/>
    </source>
</evidence>
<dbReference type="Gene3D" id="3.30.70.3490">
    <property type="match status" value="1"/>
</dbReference>
<evidence type="ECO:0000256" key="2">
    <source>
        <dbReference type="SAM" id="MobiDB-lite"/>
    </source>
</evidence>
<dbReference type="GO" id="GO:0032541">
    <property type="term" value="C:cortical endoplasmic reticulum"/>
    <property type="evidence" value="ECO:0007669"/>
    <property type="project" value="TreeGrafter"/>
</dbReference>
<reference evidence="4" key="2">
    <citation type="submission" date="2017-10" db="EMBL/GenBank/DDBJ databases">
        <title>Ladona fulva Genome sequencing and assembly.</title>
        <authorList>
            <person name="Murali S."/>
            <person name="Richards S."/>
            <person name="Bandaranaike D."/>
            <person name="Bellair M."/>
            <person name="Blankenburg K."/>
            <person name="Chao H."/>
            <person name="Dinh H."/>
            <person name="Doddapaneni H."/>
            <person name="Dugan-Rocha S."/>
            <person name="Elkadiri S."/>
            <person name="Gnanaolivu R."/>
            <person name="Hernandez B."/>
            <person name="Skinner E."/>
            <person name="Javaid M."/>
            <person name="Lee S."/>
            <person name="Li M."/>
            <person name="Ming W."/>
            <person name="Munidasa M."/>
            <person name="Muniz J."/>
            <person name="Nguyen L."/>
            <person name="Hughes D."/>
            <person name="Osuji N."/>
            <person name="Pu L.-L."/>
            <person name="Puazo M."/>
            <person name="Qu C."/>
            <person name="Quiroz J."/>
            <person name="Raj R."/>
            <person name="Weissenberger G."/>
            <person name="Xin Y."/>
            <person name="Zou X."/>
            <person name="Han Y."/>
            <person name="Worley K."/>
            <person name="Muzny D."/>
            <person name="Gibbs R."/>
        </authorList>
    </citation>
    <scope>NUCLEOTIDE SEQUENCE</scope>
    <source>
        <strain evidence="4">Sampled in the wild</strain>
    </source>
</reference>
<feature type="compositionally biased region" description="Basic and acidic residues" evidence="2">
    <location>
        <begin position="334"/>
        <end position="343"/>
    </location>
</feature>
<gene>
    <name evidence="4" type="ORF">J437_LFUL008450</name>
</gene>
<keyword evidence="3" id="KW-0812">Transmembrane</keyword>
<dbReference type="InterPro" id="IPR037239">
    <property type="entry name" value="OSBP_sf"/>
</dbReference>
<keyword evidence="3" id="KW-1133">Transmembrane helix</keyword>
<dbReference type="GO" id="GO:0016020">
    <property type="term" value="C:membrane"/>
    <property type="evidence" value="ECO:0007669"/>
    <property type="project" value="TreeGrafter"/>
</dbReference>
<keyword evidence="3" id="KW-0472">Membrane</keyword>
<evidence type="ECO:0000256" key="1">
    <source>
        <dbReference type="ARBA" id="ARBA00008842"/>
    </source>
</evidence>
<dbReference type="InterPro" id="IPR000648">
    <property type="entry name" value="Oxysterol-bd"/>
</dbReference>
<feature type="compositionally biased region" description="Basic residues" evidence="2">
    <location>
        <begin position="302"/>
        <end position="311"/>
    </location>
</feature>
<organism evidence="4 5">
    <name type="scientific">Ladona fulva</name>
    <name type="common">Scarce chaser dragonfly</name>
    <name type="synonym">Libellula fulva</name>
    <dbReference type="NCBI Taxonomy" id="123851"/>
    <lineage>
        <taxon>Eukaryota</taxon>
        <taxon>Metazoa</taxon>
        <taxon>Ecdysozoa</taxon>
        <taxon>Arthropoda</taxon>
        <taxon>Hexapoda</taxon>
        <taxon>Insecta</taxon>
        <taxon>Pterygota</taxon>
        <taxon>Palaeoptera</taxon>
        <taxon>Odonata</taxon>
        <taxon>Epiprocta</taxon>
        <taxon>Anisoptera</taxon>
        <taxon>Libelluloidea</taxon>
        <taxon>Libellulidae</taxon>
        <taxon>Ladona</taxon>
    </lineage>
</organism>
<dbReference type="Gene3D" id="2.40.160.120">
    <property type="match status" value="1"/>
</dbReference>
<dbReference type="GO" id="GO:0015485">
    <property type="term" value="F:cholesterol binding"/>
    <property type="evidence" value="ECO:0007669"/>
    <property type="project" value="TreeGrafter"/>
</dbReference>
<reference evidence="4" key="1">
    <citation type="submission" date="2013-04" db="EMBL/GenBank/DDBJ databases">
        <authorList>
            <person name="Qu J."/>
            <person name="Murali S.C."/>
            <person name="Bandaranaike D."/>
            <person name="Bellair M."/>
            <person name="Blankenburg K."/>
            <person name="Chao H."/>
            <person name="Dinh H."/>
            <person name="Doddapaneni H."/>
            <person name="Downs B."/>
            <person name="Dugan-Rocha S."/>
            <person name="Elkadiri S."/>
            <person name="Gnanaolivu R.D."/>
            <person name="Hernandez B."/>
            <person name="Javaid M."/>
            <person name="Jayaseelan J.C."/>
            <person name="Lee S."/>
            <person name="Li M."/>
            <person name="Ming W."/>
            <person name="Munidasa M."/>
            <person name="Muniz J."/>
            <person name="Nguyen L."/>
            <person name="Ongeri F."/>
            <person name="Osuji N."/>
            <person name="Pu L.-L."/>
            <person name="Puazo M."/>
            <person name="Qu C."/>
            <person name="Quiroz J."/>
            <person name="Raj R."/>
            <person name="Weissenberger G."/>
            <person name="Xin Y."/>
            <person name="Zou X."/>
            <person name="Han Y."/>
            <person name="Richards S."/>
            <person name="Worley K."/>
            <person name="Muzny D."/>
            <person name="Gibbs R."/>
        </authorList>
    </citation>
    <scope>NUCLEOTIDE SEQUENCE</scope>
    <source>
        <strain evidence="4">Sampled in the wild</strain>
    </source>
</reference>
<dbReference type="OrthoDB" id="10053431at2759"/>
<dbReference type="SUPFAM" id="SSF144000">
    <property type="entry name" value="Oxysterol-binding protein-like"/>
    <property type="match status" value="1"/>
</dbReference>
<evidence type="ECO:0000313" key="4">
    <source>
        <dbReference type="EMBL" id="KAG8230009.1"/>
    </source>
</evidence>
<dbReference type="EMBL" id="KZ308458">
    <property type="protein sequence ID" value="KAG8230009.1"/>
    <property type="molecule type" value="Genomic_DNA"/>
</dbReference>
<dbReference type="Proteomes" id="UP000792457">
    <property type="component" value="Unassembled WGS sequence"/>
</dbReference>
<comment type="similarity">
    <text evidence="1">Belongs to the OSBP family.</text>
</comment>
<feature type="region of interest" description="Disordered" evidence="2">
    <location>
        <begin position="283"/>
        <end position="369"/>
    </location>
</feature>
<dbReference type="PANTHER" id="PTHR10972">
    <property type="entry name" value="OXYSTEROL-BINDING PROTEIN-RELATED"/>
    <property type="match status" value="1"/>
</dbReference>
<keyword evidence="5" id="KW-1185">Reference proteome</keyword>
<feature type="transmembrane region" description="Helical" evidence="3">
    <location>
        <begin position="424"/>
        <end position="445"/>
    </location>
</feature>
<protein>
    <recommendedName>
        <fullName evidence="6">Oxysterol-binding protein</fullName>
    </recommendedName>
</protein>
<dbReference type="AlphaFoldDB" id="A0A8K0K9F5"/>
<name>A0A8K0K9F5_LADFU</name>
<dbReference type="PANTHER" id="PTHR10972:SF102">
    <property type="entry name" value="OXYSTEROL-BINDING PROTEIN"/>
    <property type="match status" value="1"/>
</dbReference>
<dbReference type="FunFam" id="2.40.160.120:FF:000004">
    <property type="entry name" value="Oxysterol-binding protein"/>
    <property type="match status" value="1"/>
</dbReference>
<feature type="non-terminal residue" evidence="4">
    <location>
        <position position="448"/>
    </location>
</feature>
<dbReference type="Pfam" id="PF01237">
    <property type="entry name" value="Oxysterol_BP"/>
    <property type="match status" value="1"/>
</dbReference>
<evidence type="ECO:0008006" key="6">
    <source>
        <dbReference type="Google" id="ProtNLM"/>
    </source>
</evidence>
<accession>A0A8K0K9F5</accession>
<proteinExistence type="inferred from homology"/>
<dbReference type="GO" id="GO:0005829">
    <property type="term" value="C:cytosol"/>
    <property type="evidence" value="ECO:0007669"/>
    <property type="project" value="TreeGrafter"/>
</dbReference>
<feature type="compositionally biased region" description="Basic and acidic residues" evidence="2">
    <location>
        <begin position="312"/>
        <end position="323"/>
    </location>
</feature>
<evidence type="ECO:0000256" key="3">
    <source>
        <dbReference type="SAM" id="Phobius"/>
    </source>
</evidence>
<sequence>VSHHPPVSAFYVTNRQDGFCISASILAKSKFYGNSTSAILDGMAVLTLLPRGEEYSLTIPYAHCKGILVGTLTMELGGKVAIDCEKTGYRTEIEFKLRPFLGGSEQTNAISGRLKLGKETLATIEGHWDSSVFIRDKRTGEEQLFWSVTPEIRARRLKRYTVPIEHQGEFESERLWMHVSTAIQQDDQVAATEQKTILEEMQRASARERLATGEEWIPRHFELDSSPTPIGAFPGGHWIYRRADLRPWDPRNDVMQYEKGYEIRTRTRHRTPVVVRAASLVGVDPSTLPGEPQGVGQQQSGLKRHRVRKSKEKSMPQCKDKSDLQGGISSKELVGSEKVEEKMRRRSSTDYGEDKFDSSDYGDNLSGGRRSKRKEYKRIVKLVQELSALLLEQKNQMAQLQHGVEMIRQQHLTLRGPIAPFSLLGPWLTGLLLSLVAQALFSLAFHWR</sequence>
<comment type="caution">
    <text evidence="4">The sequence shown here is derived from an EMBL/GenBank/DDBJ whole genome shotgun (WGS) entry which is preliminary data.</text>
</comment>